<feature type="compositionally biased region" description="Gly residues" evidence="3">
    <location>
        <begin position="1"/>
        <end position="14"/>
    </location>
</feature>
<dbReference type="GO" id="GO:0005737">
    <property type="term" value="C:cytoplasm"/>
    <property type="evidence" value="ECO:0007669"/>
    <property type="project" value="TreeGrafter"/>
</dbReference>
<dbReference type="Gene3D" id="2.120.10.80">
    <property type="entry name" value="Kelch-type beta propeller"/>
    <property type="match status" value="1"/>
</dbReference>
<reference evidence="6" key="1">
    <citation type="journal article" date="2018" name="Nat. Microbiol.">
        <title>Leveraging single-cell genomics to expand the fungal tree of life.</title>
        <authorList>
            <person name="Ahrendt S.R."/>
            <person name="Quandt C.A."/>
            <person name="Ciobanu D."/>
            <person name="Clum A."/>
            <person name="Salamov A."/>
            <person name="Andreopoulos B."/>
            <person name="Cheng J.F."/>
            <person name="Woyke T."/>
            <person name="Pelin A."/>
            <person name="Henrissat B."/>
            <person name="Reynolds N.K."/>
            <person name="Benny G.L."/>
            <person name="Smith M.E."/>
            <person name="James T.Y."/>
            <person name="Grigoriev I.V."/>
        </authorList>
    </citation>
    <scope>NUCLEOTIDE SEQUENCE [LARGE SCALE GENOMIC DNA]</scope>
</reference>
<dbReference type="Pfam" id="PF24681">
    <property type="entry name" value="Kelch_KLHDC2_KLHL20_DRC7"/>
    <property type="match status" value="1"/>
</dbReference>
<feature type="region of interest" description="Disordered" evidence="3">
    <location>
        <begin position="64"/>
        <end position="163"/>
    </location>
</feature>
<dbReference type="SUPFAM" id="SSF49785">
    <property type="entry name" value="Galactose-binding domain-like"/>
    <property type="match status" value="1"/>
</dbReference>
<dbReference type="InterPro" id="IPR008979">
    <property type="entry name" value="Galactose-bd-like_sf"/>
</dbReference>
<sequence>MGLSEGNGEGGRWGMGDSDASGHVAGGQASQGGTNGPSDYLSPLVAVEVGRAVECWVGGGPGGQELHPFPTPSFSSVASSPSSPPNSYPVPPKGPAKRPRLPFNPPLIGLSSNKSTPTPPPTPMNAFLEGTPTTAPAPTAGGGAQTPPSGINPAPATSPKRSALPKLPATRLKYDVQSWSSHSASYHPRNIMANKPQDQSSRWSSGSNNQMQFITVKFERLSVVHTITFGKYHKVHVCNLKEFKVFGGLTPTNMIELLHSGLRNDSEPETFSLKHKANDVIFPCQYIKIVPLLAWGANFNFSIWYVELRGISNPEYVEKTRCEYINYRENEVIRLCLKHFRQRNYLDTFDCLHRRTQLQLEDPLLTDLHRTLVLEGDFAMAEDLITEAAERNLFQDYISECTYRPVWKRILPSDSVELNPEPAESETPCMRGGHQMCIDSTAGKIYLFGGWDGARDLSDFWCFDETERRWTCISMDTRRQNGPGPRSCHKICFDSKMRQIYTLGRYVDPDSRPNVNLECDFWRFDVVLGTWTRISANTP</sequence>
<feature type="domain" description="Muskelin N-terminal" evidence="4">
    <location>
        <begin position="171"/>
        <end position="363"/>
    </location>
</feature>
<dbReference type="InterPro" id="IPR006594">
    <property type="entry name" value="LisH"/>
</dbReference>
<keyword evidence="6" id="KW-1185">Reference proteome</keyword>
<evidence type="ECO:0000259" key="4">
    <source>
        <dbReference type="Pfam" id="PF06588"/>
    </source>
</evidence>
<gene>
    <name evidence="5" type="ORF">BDK51DRAFT_34125</name>
</gene>
<keyword evidence="2" id="KW-0677">Repeat</keyword>
<feature type="region of interest" description="Disordered" evidence="3">
    <location>
        <begin position="187"/>
        <end position="206"/>
    </location>
</feature>
<dbReference type="AlphaFoldDB" id="A0A4P9WIH4"/>
<evidence type="ECO:0000313" key="5">
    <source>
        <dbReference type="EMBL" id="RKO92671.1"/>
    </source>
</evidence>
<proteinExistence type="predicted"/>
<protein>
    <submittedName>
        <fullName evidence="5">Muskelin N-terminus-domain-containing protein</fullName>
    </submittedName>
</protein>
<dbReference type="InterPro" id="IPR052456">
    <property type="entry name" value="CTLH_complex_component"/>
</dbReference>
<accession>A0A4P9WIH4</accession>
<feature type="non-terminal residue" evidence="5">
    <location>
        <position position="539"/>
    </location>
</feature>
<feature type="compositionally biased region" description="Low complexity" evidence="3">
    <location>
        <begin position="130"/>
        <end position="139"/>
    </location>
</feature>
<name>A0A4P9WIH4_9FUNG</name>
<evidence type="ECO:0000313" key="6">
    <source>
        <dbReference type="Proteomes" id="UP000269721"/>
    </source>
</evidence>
<dbReference type="OrthoDB" id="10052615at2759"/>
<organism evidence="5 6">
    <name type="scientific">Blyttiomyces helicus</name>
    <dbReference type="NCBI Taxonomy" id="388810"/>
    <lineage>
        <taxon>Eukaryota</taxon>
        <taxon>Fungi</taxon>
        <taxon>Fungi incertae sedis</taxon>
        <taxon>Chytridiomycota</taxon>
        <taxon>Chytridiomycota incertae sedis</taxon>
        <taxon>Chytridiomycetes</taxon>
        <taxon>Chytridiomycetes incertae sedis</taxon>
        <taxon>Blyttiomyces</taxon>
    </lineage>
</organism>
<dbReference type="PROSITE" id="PS50896">
    <property type="entry name" value="LISH"/>
    <property type="match status" value="1"/>
</dbReference>
<dbReference type="Proteomes" id="UP000269721">
    <property type="component" value="Unassembled WGS sequence"/>
</dbReference>
<dbReference type="Gene3D" id="2.60.120.260">
    <property type="entry name" value="Galactose-binding domain-like"/>
    <property type="match status" value="1"/>
</dbReference>
<dbReference type="InterPro" id="IPR010565">
    <property type="entry name" value="Muskelin_N"/>
</dbReference>
<keyword evidence="1" id="KW-0880">Kelch repeat</keyword>
<evidence type="ECO:0000256" key="2">
    <source>
        <dbReference type="ARBA" id="ARBA00022737"/>
    </source>
</evidence>
<dbReference type="Pfam" id="PF06588">
    <property type="entry name" value="Muskelin_N"/>
    <property type="match status" value="1"/>
</dbReference>
<dbReference type="SUPFAM" id="SSF117281">
    <property type="entry name" value="Kelch motif"/>
    <property type="match status" value="1"/>
</dbReference>
<dbReference type="EMBL" id="KZ994541">
    <property type="protein sequence ID" value="RKO92671.1"/>
    <property type="molecule type" value="Genomic_DNA"/>
</dbReference>
<dbReference type="PANTHER" id="PTHR15526:SF5">
    <property type="entry name" value="MUSKELIN"/>
    <property type="match status" value="1"/>
</dbReference>
<evidence type="ECO:0000256" key="3">
    <source>
        <dbReference type="SAM" id="MobiDB-lite"/>
    </source>
</evidence>
<feature type="compositionally biased region" description="Pro residues" evidence="3">
    <location>
        <begin position="82"/>
        <end position="94"/>
    </location>
</feature>
<dbReference type="PANTHER" id="PTHR15526">
    <property type="entry name" value="MUSKELIN"/>
    <property type="match status" value="1"/>
</dbReference>
<feature type="compositionally biased region" description="Polar residues" evidence="3">
    <location>
        <begin position="196"/>
        <end position="206"/>
    </location>
</feature>
<dbReference type="InterPro" id="IPR015915">
    <property type="entry name" value="Kelch-typ_b-propeller"/>
</dbReference>
<evidence type="ECO:0000256" key="1">
    <source>
        <dbReference type="ARBA" id="ARBA00022441"/>
    </source>
</evidence>
<feature type="compositionally biased region" description="Low complexity" evidence="3">
    <location>
        <begin position="72"/>
        <end position="81"/>
    </location>
</feature>
<feature type="region of interest" description="Disordered" evidence="3">
    <location>
        <begin position="1"/>
        <end position="41"/>
    </location>
</feature>